<name>A0A187NDU3_MYCAV</name>
<keyword evidence="1" id="KW-0614">Plasmid</keyword>
<gene>
    <name evidence="1" type="ORF">MASH_00072</name>
</gene>
<organism evidence="1">
    <name type="scientific">Mycobacterium avium subsp. hominissuis</name>
    <dbReference type="NCBI Taxonomy" id="439334"/>
    <lineage>
        <taxon>Bacteria</taxon>
        <taxon>Bacillati</taxon>
        <taxon>Actinomycetota</taxon>
        <taxon>Actinomycetes</taxon>
        <taxon>Mycobacteriales</taxon>
        <taxon>Mycobacteriaceae</taxon>
        <taxon>Mycobacterium</taxon>
        <taxon>Mycobacterium avium complex (MAC)</taxon>
    </lineage>
</organism>
<sequence>MRTPHGRLSAQDVAVLEALVPVGILVAPDESMKLVPVLGGGVVAAHVGASADSLTADHGLVFWFDPATHSLPINRMATFNLHAVSAFSLRTVPLLRGTVLITGMRAGLPAGLTGEQIKALRNEPEPAWLAGWLMRIRVARDNRRR</sequence>
<dbReference type="EMBL" id="KR997898">
    <property type="protein sequence ID" value="AKT73059.1"/>
    <property type="molecule type" value="Genomic_DNA"/>
</dbReference>
<evidence type="ECO:0000313" key="1">
    <source>
        <dbReference type="EMBL" id="AKT73059.1"/>
    </source>
</evidence>
<dbReference type="RefSeq" id="WP_023882665.1">
    <property type="nucleotide sequence ID" value="NZ_JAULCN010000019.1"/>
</dbReference>
<accession>A0A187NDU3</accession>
<dbReference type="AlphaFoldDB" id="A0A187NDU3"/>
<geneLocation type="plasmid" evidence="1">
    <name>pMA100</name>
</geneLocation>
<protein>
    <submittedName>
        <fullName evidence="1">Uncharacterized protein</fullName>
    </submittedName>
</protein>
<reference evidence="1" key="1">
    <citation type="submission" date="2015-05" db="EMBL/GenBank/DDBJ databases">
        <authorList>
            <person name="Machado G.E."/>
            <person name="Matsumoto C.K."/>
            <person name="Rabello M.S."/>
            <person name="Almeida L.G.P."/>
            <person name="Leao S.C."/>
        </authorList>
    </citation>
    <scope>NUCLEOTIDE SEQUENCE</scope>
    <source>
        <strain evidence="1">88Br</strain>
        <plasmid evidence="1">pMA100</plasmid>
    </source>
</reference>
<proteinExistence type="predicted"/>